<dbReference type="Pfam" id="PF12607">
    <property type="entry name" value="DUF3772"/>
    <property type="match status" value="1"/>
</dbReference>
<dbReference type="SUPFAM" id="SSF50182">
    <property type="entry name" value="Sm-like ribonucleoproteins"/>
    <property type="match status" value="1"/>
</dbReference>
<evidence type="ECO:0000256" key="5">
    <source>
        <dbReference type="ARBA" id="ARBA00022989"/>
    </source>
</evidence>
<comment type="similarity">
    <text evidence="2">Belongs to the MscS (TC 1.A.23) family.</text>
</comment>
<proteinExistence type="inferred from homology"/>
<gene>
    <name evidence="12" type="ORF">MECH1_V1_1263</name>
</gene>
<dbReference type="InterPro" id="IPR006685">
    <property type="entry name" value="MscS_channel_2nd"/>
</dbReference>
<feature type="transmembrane region" description="Helical" evidence="7">
    <location>
        <begin position="569"/>
        <end position="592"/>
    </location>
</feature>
<keyword evidence="3" id="KW-1003">Cell membrane</keyword>
<accession>A0ABM9NHF0</accession>
<evidence type="ECO:0000259" key="10">
    <source>
        <dbReference type="Pfam" id="PF12607"/>
    </source>
</evidence>
<feature type="domain" description="DUF3772" evidence="10">
    <location>
        <begin position="133"/>
        <end position="192"/>
    </location>
</feature>
<keyword evidence="8" id="KW-0732">Signal</keyword>
<dbReference type="InterPro" id="IPR022249">
    <property type="entry name" value="DUF3772"/>
</dbReference>
<dbReference type="InterPro" id="IPR049278">
    <property type="entry name" value="MS_channel_C"/>
</dbReference>
<feature type="transmembrane region" description="Helical" evidence="7">
    <location>
        <begin position="598"/>
        <end position="627"/>
    </location>
</feature>
<feature type="transmembrane region" description="Helical" evidence="7">
    <location>
        <begin position="424"/>
        <end position="441"/>
    </location>
</feature>
<dbReference type="Pfam" id="PF00924">
    <property type="entry name" value="MS_channel_2nd"/>
    <property type="match status" value="1"/>
</dbReference>
<evidence type="ECO:0000256" key="7">
    <source>
        <dbReference type="SAM" id="Phobius"/>
    </source>
</evidence>
<feature type="transmembrane region" description="Helical" evidence="7">
    <location>
        <begin position="283"/>
        <end position="308"/>
    </location>
</feature>
<dbReference type="Gene3D" id="1.10.287.1260">
    <property type="match status" value="1"/>
</dbReference>
<evidence type="ECO:0000259" key="11">
    <source>
        <dbReference type="Pfam" id="PF21082"/>
    </source>
</evidence>
<sequence>MIDCRFVVRLARAVALSLVCGLPAALAQGEAQRPLSALVKDWQKTLDDIEKELAKAEPSDARLAALSEQLGSLYAAAQAAAEAAQPQLKALRDDLAALGQAPPAGAPPEAPNIVAQRKQLNERLAAVEGAIKEDELVIARAGRLAADLKTLRRERFTERILARGQSPLSPAVWRKAGTDLAAAWQQLYGDVAAGLSREVAADGALATGRQLLVSLVLALLLAFPLRSRLIQKFGYLSLEGEPTYLQRLWAAAFTGIVRALLPSMAAGALYLGLSYGEDLTGPWLGVAQTALLALVGLFFVAGFCHSALAPYEPGWRLVPIHDDGARAVSRAVTGLAGLFALDQVVTELAGQYDASVELLLVQKFAFGLAISALLLTLLRRRVWFAEPGAELDVRWQRLRYFLALLVAAIPLSAVLGYVVLSRLLATQLVLTVGLYAAVLLLRKVAREAVEHALSDSTPMGGRLRAAFGLSSDGAEILKFWAGVAAELVILAVGTLVLLVLWGVSERDLIGGLRSAFFGFKVGNITISLAEVLWALVLFVILLAVTRMLQKTLDQRVFPRTRLDIGLRHSVRSAVGYAGFAVAAMAAISTLGINLSNLAIIAGALSVGIGFGLQNIVNNFVSGLILLVERPIKVGDWVVVGEHQGYVKKISVRATEVTTFDRASVFIPNSSLIAGAVMNRTHADKVGRVLLPVGISYEDDPNRARQVLTEVALAHPEVRRNPAPSVLFRGFGERTMNFELIAFVHDVDKVLSVTSDLFFAIHAAFQREGIRIPHIQ</sequence>
<feature type="transmembrane region" description="Helical" evidence="7">
    <location>
        <begin position="248"/>
        <end position="271"/>
    </location>
</feature>
<dbReference type="SUPFAM" id="SSF82689">
    <property type="entry name" value="Mechanosensitive channel protein MscS (YggB), C-terminal domain"/>
    <property type="match status" value="1"/>
</dbReference>
<name>A0ABM9NHF0_9GAMM</name>
<dbReference type="Proteomes" id="UP001497493">
    <property type="component" value="Chromosome"/>
</dbReference>
<dbReference type="PANTHER" id="PTHR30347">
    <property type="entry name" value="POTASSIUM CHANNEL RELATED"/>
    <property type="match status" value="1"/>
</dbReference>
<reference evidence="12 13" key="1">
    <citation type="submission" date="2024-04" db="EMBL/GenBank/DDBJ databases">
        <authorList>
            <person name="Cremers G."/>
        </authorList>
    </citation>
    <scope>NUCLEOTIDE SEQUENCE [LARGE SCALE GENOMIC DNA]</scope>
    <source>
        <strain evidence="12">MeCH1-AG</strain>
    </source>
</reference>
<dbReference type="Pfam" id="PF21082">
    <property type="entry name" value="MS_channel_3rd"/>
    <property type="match status" value="1"/>
</dbReference>
<feature type="chain" id="PRO_5046688810" evidence="8">
    <location>
        <begin position="28"/>
        <end position="775"/>
    </location>
</feature>
<protein>
    <submittedName>
        <fullName evidence="12">Potassium efflux system KefA protein / Small-conductance mechanosensitive channel</fullName>
    </submittedName>
</protein>
<dbReference type="EMBL" id="OZ026884">
    <property type="protein sequence ID" value="CAL1240039.1"/>
    <property type="molecule type" value="Genomic_DNA"/>
</dbReference>
<feature type="domain" description="Mechanosensitive ion channel MscS" evidence="9">
    <location>
        <begin position="614"/>
        <end position="680"/>
    </location>
</feature>
<dbReference type="Gene3D" id="2.30.30.60">
    <property type="match status" value="1"/>
</dbReference>
<evidence type="ECO:0000256" key="6">
    <source>
        <dbReference type="ARBA" id="ARBA00023136"/>
    </source>
</evidence>
<keyword evidence="6 7" id="KW-0472">Membrane</keyword>
<evidence type="ECO:0000256" key="8">
    <source>
        <dbReference type="SAM" id="SignalP"/>
    </source>
</evidence>
<evidence type="ECO:0000313" key="13">
    <source>
        <dbReference type="Proteomes" id="UP001497493"/>
    </source>
</evidence>
<comment type="subcellular location">
    <subcellularLocation>
        <location evidence="1">Cell membrane</location>
        <topology evidence="1">Multi-pass membrane protein</topology>
    </subcellularLocation>
</comment>
<dbReference type="Gene3D" id="3.30.70.100">
    <property type="match status" value="1"/>
</dbReference>
<dbReference type="InterPro" id="IPR023408">
    <property type="entry name" value="MscS_beta-dom_sf"/>
</dbReference>
<feature type="transmembrane region" description="Helical" evidence="7">
    <location>
        <begin position="211"/>
        <end position="227"/>
    </location>
</feature>
<dbReference type="RefSeq" id="WP_348759554.1">
    <property type="nucleotide sequence ID" value="NZ_OZ026884.1"/>
</dbReference>
<evidence type="ECO:0000313" key="12">
    <source>
        <dbReference type="EMBL" id="CAL1240039.1"/>
    </source>
</evidence>
<keyword evidence="5 7" id="KW-1133">Transmembrane helix</keyword>
<feature type="transmembrane region" description="Helical" evidence="7">
    <location>
        <begin position="358"/>
        <end position="378"/>
    </location>
</feature>
<feature type="transmembrane region" description="Helical" evidence="7">
    <location>
        <begin position="479"/>
        <end position="504"/>
    </location>
</feature>
<evidence type="ECO:0000256" key="3">
    <source>
        <dbReference type="ARBA" id="ARBA00022475"/>
    </source>
</evidence>
<dbReference type="InterPro" id="IPR011066">
    <property type="entry name" value="MscS_channel_C_sf"/>
</dbReference>
<dbReference type="PANTHER" id="PTHR30347:SF1">
    <property type="entry name" value="MECHANOSENSITIVE CHANNEL MSCK"/>
    <property type="match status" value="1"/>
</dbReference>
<dbReference type="InterPro" id="IPR011014">
    <property type="entry name" value="MscS_channel_TM-2"/>
</dbReference>
<feature type="domain" description="Mechanosensitive ion channel MscS C-terminal" evidence="11">
    <location>
        <begin position="690"/>
        <end position="771"/>
    </location>
</feature>
<organism evidence="12 13">
    <name type="scientific">Candidatus Methylocalor cossyra</name>
    <dbReference type="NCBI Taxonomy" id="3108543"/>
    <lineage>
        <taxon>Bacteria</taxon>
        <taxon>Pseudomonadati</taxon>
        <taxon>Pseudomonadota</taxon>
        <taxon>Gammaproteobacteria</taxon>
        <taxon>Methylococcales</taxon>
        <taxon>Methylococcaceae</taxon>
        <taxon>Candidatus Methylocalor</taxon>
    </lineage>
</organism>
<keyword evidence="13" id="KW-1185">Reference proteome</keyword>
<feature type="transmembrane region" description="Helical" evidence="7">
    <location>
        <begin position="524"/>
        <end position="548"/>
    </location>
</feature>
<evidence type="ECO:0000256" key="1">
    <source>
        <dbReference type="ARBA" id="ARBA00004651"/>
    </source>
</evidence>
<dbReference type="InterPro" id="IPR052702">
    <property type="entry name" value="MscS-like_channel"/>
</dbReference>
<evidence type="ECO:0000259" key="9">
    <source>
        <dbReference type="Pfam" id="PF00924"/>
    </source>
</evidence>
<evidence type="ECO:0000256" key="2">
    <source>
        <dbReference type="ARBA" id="ARBA00008017"/>
    </source>
</evidence>
<feature type="signal peptide" evidence="8">
    <location>
        <begin position="1"/>
        <end position="27"/>
    </location>
</feature>
<dbReference type="InterPro" id="IPR010920">
    <property type="entry name" value="LSM_dom_sf"/>
</dbReference>
<evidence type="ECO:0000256" key="4">
    <source>
        <dbReference type="ARBA" id="ARBA00022692"/>
    </source>
</evidence>
<feature type="transmembrane region" description="Helical" evidence="7">
    <location>
        <begin position="398"/>
        <end position="418"/>
    </location>
</feature>
<keyword evidence="4 7" id="KW-0812">Transmembrane</keyword>
<dbReference type="SUPFAM" id="SSF82861">
    <property type="entry name" value="Mechanosensitive channel protein MscS (YggB), transmembrane region"/>
    <property type="match status" value="1"/>
</dbReference>